<organism evidence="2 3">
    <name type="scientific">Sulfurimonas autotrophica (strain ATCC BAA-671 / DSM 16294 / JCM 11897 / OK10)</name>
    <dbReference type="NCBI Taxonomy" id="563040"/>
    <lineage>
        <taxon>Bacteria</taxon>
        <taxon>Pseudomonadati</taxon>
        <taxon>Campylobacterota</taxon>
        <taxon>Epsilonproteobacteria</taxon>
        <taxon>Campylobacterales</taxon>
        <taxon>Sulfurimonadaceae</taxon>
        <taxon>Sulfurimonas</taxon>
    </lineage>
</organism>
<dbReference type="EMBL" id="CP002205">
    <property type="protein sequence ID" value="ADN08881.1"/>
    <property type="molecule type" value="Genomic_DNA"/>
</dbReference>
<dbReference type="RefSeq" id="WP_013326637.1">
    <property type="nucleotide sequence ID" value="NC_014506.1"/>
</dbReference>
<keyword evidence="3" id="KW-1185">Reference proteome</keyword>
<dbReference type="AlphaFoldDB" id="E0UR71"/>
<dbReference type="OrthoDB" id="5334847at2"/>
<dbReference type="STRING" id="563040.Saut_0832"/>
<protein>
    <recommendedName>
        <fullName evidence="4">Lipoprotein</fullName>
    </recommendedName>
</protein>
<name>E0UR71_SULAO</name>
<dbReference type="HOGENOM" id="CLU_2144568_0_0_7"/>
<feature type="chain" id="PRO_5003141441" description="Lipoprotein" evidence="1">
    <location>
        <begin position="29"/>
        <end position="112"/>
    </location>
</feature>
<gene>
    <name evidence="2" type="ordered locus">Saut_0832</name>
</gene>
<evidence type="ECO:0000313" key="3">
    <source>
        <dbReference type="Proteomes" id="UP000007803"/>
    </source>
</evidence>
<sequence>MKKIIISTISIVLSGVIFNACSTTSMNAEDTKTASFTHLEHEMPLGKVHKLILKAGEENGWRMTEFKENELIAEKEENGSMKAVTITFTQHYFGISPKDSDLHEAIEKELNN</sequence>
<proteinExistence type="predicted"/>
<dbReference type="KEGG" id="sua:Saut_0832"/>
<evidence type="ECO:0000313" key="2">
    <source>
        <dbReference type="EMBL" id="ADN08881.1"/>
    </source>
</evidence>
<evidence type="ECO:0008006" key="4">
    <source>
        <dbReference type="Google" id="ProtNLM"/>
    </source>
</evidence>
<keyword evidence="1" id="KW-0732">Signal</keyword>
<reference evidence="3" key="1">
    <citation type="journal article" date="2010" name="Stand. Genomic Sci.">
        <title>Complete genome sequence of Sulfurimonas autotrophica type strain (OK10).</title>
        <authorList>
            <person name="Sikorski J."/>
            <person name="Munk C."/>
            <person name="Lapidus A."/>
            <person name="Djao O."/>
            <person name="Lucas S."/>
            <person name="Glavina Del Rio T."/>
            <person name="Nolan M."/>
            <person name="Tice H."/>
            <person name="Han C."/>
            <person name="Cheng J."/>
            <person name="Tapia R."/>
            <person name="Goodwin L."/>
            <person name="Pitluck S."/>
            <person name="Liolios K."/>
            <person name="Ivanova N."/>
            <person name="Mavromatis K."/>
            <person name="Mikhailova N."/>
            <person name="Pati A."/>
            <person name="Sims D."/>
            <person name="Meincke L."/>
            <person name="Brettin T."/>
            <person name="Detter J."/>
            <person name="Chen A."/>
            <person name="Palaniappan K."/>
            <person name="Land M."/>
            <person name="Hauser L."/>
            <person name="Chang Y."/>
            <person name="Jeffries C."/>
            <person name="Rohde M."/>
            <person name="Lang E."/>
            <person name="Spring S."/>
            <person name="Goker M."/>
            <person name="Woyke T."/>
            <person name="Bristow J."/>
            <person name="Eisen J."/>
            <person name="Markowitz V."/>
            <person name="Hugenholtz P."/>
            <person name="Kyrpides N."/>
            <person name="Klenk H."/>
        </authorList>
    </citation>
    <scope>NUCLEOTIDE SEQUENCE [LARGE SCALE GENOMIC DNA]</scope>
    <source>
        <strain evidence="3">ATCC BAA-671 / DSM 16294 / JCM 11897 / OK10</strain>
    </source>
</reference>
<feature type="signal peptide" evidence="1">
    <location>
        <begin position="1"/>
        <end position="28"/>
    </location>
</feature>
<dbReference type="Proteomes" id="UP000007803">
    <property type="component" value="Chromosome"/>
</dbReference>
<evidence type="ECO:0000256" key="1">
    <source>
        <dbReference type="SAM" id="SignalP"/>
    </source>
</evidence>
<accession>E0UR71</accession>